<dbReference type="EMBL" id="BSNM01000016">
    <property type="protein sequence ID" value="GLQ32549.1"/>
    <property type="molecule type" value="Genomic_DNA"/>
</dbReference>
<sequence length="1229" mass="135700">MTKQFVYRTSIVLFSAILTACGGGGGGGSSDNTFKGTFYDSEVSGLRYVSPSFSGKTDSKGRFDYEPGETISFYIGDMLLGTTTARQAVTPIEIIDSVYQDVIEETTTDTTTPEDPDAEPQPEPEPETDQEREAREAKELAEFTERREKRRDRGTINMVRFLMSLDSDKNPDNGIQISNSVHSLFTQNNIATPYFHNTLIEFGKSDEVINILSQVQGVQSASNIETLTSAEEARFHFGTTLKKKLGKTDTDRDGVPDVIDQSPKKAEMYSDIDGDGTHDSSDAYPENQLESQDTDGDGTCSEEDGELEQALIDFETNNRPKCISDFYTINLTADTGYCPLDENGNPLDCTGKYRLCVDLDSTDDKSECIAGDGWGDRSDRFPTDKLDNIDSDNDLYGDNAEIQFWAERDPTVVDPHLNKNIGIDTDGDGYYDKSEKYPNNPNEHADEDKDGLCTAAEVAQAKADFKEGKAPKCVSDSFIIKKARLLECLALGSDHATSCAASICPRELDENGNIVIEDNKEKLDENCVGGFKICLDLDGDGVCIAGDGFGDNDDAFDKNPSEQIDADNDGYGANEDPNDNDPNVGLDSDKDGVFDHDDEFPSDANEHTDTDGDGFGDNGDAFPNYPYEWLDFDRDGVGDNTDYFILDPTEYLDSDNDGVGNNADLFPLHKDYSIDTDSDGMPDEWETLYGLKPLVSENAFADSDNDGITNLQEFINGTIPTLPDEGESKSPSDANTLHSWSYRDIYTGKNLFRAFATQDASLIEVMNLGETDANSSVIAHNGIAYTTQSGAMKATKVATQSEIWTGTNVSADPDALSLNEYSIWITNNSFSSVNINNGLRTPNFNLPNFPKDKETLKDFIIYQPDEESDTTKRYHLTKNKTINFHPAVFKTVSYKTAGSDDIVTARRNKSKLYQDHSYIYQVIRDELGGNGYLTNEIQLAIYNKENGQPLQKLTFDEDGQVVDDEPEDTEITLDTDFMGIAEAESNCGINLQKKDLILVQCYSSTDHKVYAVAHNRNYAVPGVERYTLISTIDLSDYPTDFLSMESISEDSHVLVLTNNYVLTIDTTNTKVSGELGLSAQLINNDPGFQGANGRIIPLQTNNNMSSAYIASFDNFTVFAVNGGITTIPESLEAIDEVGLIYTRDDSNEVHAYRLNESDNEIPNWWKRTFDLNIFNTTNDFTYSVPDGGDTPVVDNADIVDADGDNFSLIDEYQNHTDPTVANQNNDSAN</sequence>
<feature type="region of interest" description="Disordered" evidence="1">
    <location>
        <begin position="429"/>
        <end position="448"/>
    </location>
</feature>
<gene>
    <name evidence="3" type="ORF">GCM10007876_30280</name>
</gene>
<dbReference type="RefSeq" id="WP_284382577.1">
    <property type="nucleotide sequence ID" value="NZ_BSNM01000016.1"/>
</dbReference>
<feature type="region of interest" description="Disordered" evidence="1">
    <location>
        <begin position="107"/>
        <end position="149"/>
    </location>
</feature>
<keyword evidence="2" id="KW-0732">Signal</keyword>
<reference evidence="3" key="2">
    <citation type="submission" date="2023-01" db="EMBL/GenBank/DDBJ databases">
        <title>Draft genome sequence of Litoribrevibacter albus strain NBRC 110071.</title>
        <authorList>
            <person name="Sun Q."/>
            <person name="Mori K."/>
        </authorList>
    </citation>
    <scope>NUCLEOTIDE SEQUENCE</scope>
    <source>
        <strain evidence="3">NBRC 110071</strain>
    </source>
</reference>
<proteinExistence type="predicted"/>
<feature type="region of interest" description="Disordered" evidence="1">
    <location>
        <begin position="245"/>
        <end position="303"/>
    </location>
</feature>
<feature type="compositionally biased region" description="Acidic residues" evidence="1">
    <location>
        <begin position="292"/>
        <end position="303"/>
    </location>
</feature>
<feature type="compositionally biased region" description="Basic and acidic residues" evidence="1">
    <location>
        <begin position="246"/>
        <end position="255"/>
    </location>
</feature>
<dbReference type="Gene3D" id="4.10.1080.10">
    <property type="entry name" value="TSP type-3 repeat"/>
    <property type="match status" value="3"/>
</dbReference>
<feature type="region of interest" description="Disordered" evidence="1">
    <location>
        <begin position="554"/>
        <end position="616"/>
    </location>
</feature>
<name>A0AA37W900_9GAMM</name>
<evidence type="ECO:0000256" key="2">
    <source>
        <dbReference type="SAM" id="SignalP"/>
    </source>
</evidence>
<feature type="signal peptide" evidence="2">
    <location>
        <begin position="1"/>
        <end position="20"/>
    </location>
</feature>
<reference evidence="3" key="1">
    <citation type="journal article" date="2014" name="Int. J. Syst. Evol. Microbiol.">
        <title>Complete genome sequence of Corynebacterium casei LMG S-19264T (=DSM 44701T), isolated from a smear-ripened cheese.</title>
        <authorList>
            <consortium name="US DOE Joint Genome Institute (JGI-PGF)"/>
            <person name="Walter F."/>
            <person name="Albersmeier A."/>
            <person name="Kalinowski J."/>
            <person name="Ruckert C."/>
        </authorList>
    </citation>
    <scope>NUCLEOTIDE SEQUENCE</scope>
    <source>
        <strain evidence="3">NBRC 110071</strain>
    </source>
</reference>
<feature type="compositionally biased region" description="Basic and acidic residues" evidence="1">
    <location>
        <begin position="129"/>
        <end position="149"/>
    </location>
</feature>
<dbReference type="GO" id="GO:0005509">
    <property type="term" value="F:calcium ion binding"/>
    <property type="evidence" value="ECO:0007669"/>
    <property type="project" value="InterPro"/>
</dbReference>
<keyword evidence="4" id="KW-1185">Reference proteome</keyword>
<comment type="caution">
    <text evidence="3">The sequence shown here is derived from an EMBL/GenBank/DDBJ whole genome shotgun (WGS) entry which is preliminary data.</text>
</comment>
<dbReference type="AlphaFoldDB" id="A0AA37W900"/>
<feature type="chain" id="PRO_5041411756" description="Lipoprotein" evidence="2">
    <location>
        <begin position="21"/>
        <end position="1229"/>
    </location>
</feature>
<evidence type="ECO:0000313" key="3">
    <source>
        <dbReference type="EMBL" id="GLQ32549.1"/>
    </source>
</evidence>
<feature type="compositionally biased region" description="Acidic residues" evidence="1">
    <location>
        <begin position="107"/>
        <end position="128"/>
    </location>
</feature>
<dbReference type="Proteomes" id="UP001161389">
    <property type="component" value="Unassembled WGS sequence"/>
</dbReference>
<protein>
    <recommendedName>
        <fullName evidence="5">Lipoprotein</fullName>
    </recommendedName>
</protein>
<evidence type="ECO:0000256" key="1">
    <source>
        <dbReference type="SAM" id="MobiDB-lite"/>
    </source>
</evidence>
<accession>A0AA37W900</accession>
<evidence type="ECO:0008006" key="5">
    <source>
        <dbReference type="Google" id="ProtNLM"/>
    </source>
</evidence>
<organism evidence="3 4">
    <name type="scientific">Litoribrevibacter albus</name>
    <dbReference type="NCBI Taxonomy" id="1473156"/>
    <lineage>
        <taxon>Bacteria</taxon>
        <taxon>Pseudomonadati</taxon>
        <taxon>Pseudomonadota</taxon>
        <taxon>Gammaproteobacteria</taxon>
        <taxon>Oceanospirillales</taxon>
        <taxon>Oceanospirillaceae</taxon>
        <taxon>Litoribrevibacter</taxon>
    </lineage>
</organism>
<dbReference type="PROSITE" id="PS51257">
    <property type="entry name" value="PROKAR_LIPOPROTEIN"/>
    <property type="match status" value="1"/>
</dbReference>
<evidence type="ECO:0000313" key="4">
    <source>
        <dbReference type="Proteomes" id="UP001161389"/>
    </source>
</evidence>
<dbReference type="InterPro" id="IPR028974">
    <property type="entry name" value="TSP_type-3_rpt"/>
</dbReference>